<feature type="domain" description="DUF4220" evidence="2">
    <location>
        <begin position="62"/>
        <end position="115"/>
    </location>
</feature>
<feature type="transmembrane region" description="Helical" evidence="1">
    <location>
        <begin position="274"/>
        <end position="291"/>
    </location>
</feature>
<feature type="domain" description="DUF4220" evidence="2">
    <location>
        <begin position="171"/>
        <end position="363"/>
    </location>
</feature>
<evidence type="ECO:0000259" key="2">
    <source>
        <dbReference type="Pfam" id="PF13968"/>
    </source>
</evidence>
<sequence length="490" mass="56226">MEKPGELVKWSLILENSESAALMRIEFLVVAIAFIFLLMSFLDMFRRQSRHSYIKYLLLVLDAISDSTFIYTIGLMQSAPFKKDLFSVWALILVNLRFNACFISAYGIPDQDNSRINESGKISRSIYLLKAYRLATNSFLHGWSSPLLTAYMGTPDGVCEDGDPTTMKGYRFDDLPLPADSITHTTRLVHEIIGKNSGGDGLLHAERAFRIAQLELAFLNDYFYTRYPILFWRGFPLLCAWHPLLTIALIAWLARDIHKLYEPREGETAHVIKGVNVDITITWIFMGIIVLKELWKMVTYILSDWTKVMLLCEYTSRRSIGRWCMCIPFPQRMCEFLVRVLCTPRCTIVHRWHNKVGQYEFLQSFGYDPWNVPYYLSLGLLPKETKGARVSSPTELPAAVKAAVLRSICSLDLQQTSLESELPAGQRQFEWTFKLRTWCQTILVWHIATSLCEIELAQHYNTCLTLSEVLCAVRAAGAGHVRNPRKMTTR</sequence>
<accession>A0A317YAB3</accession>
<evidence type="ECO:0000256" key="1">
    <source>
        <dbReference type="SAM" id="Phobius"/>
    </source>
</evidence>
<keyword evidence="1" id="KW-0812">Transmembrane</keyword>
<keyword evidence="1" id="KW-0472">Membrane</keyword>
<proteinExistence type="predicted"/>
<dbReference type="Proteomes" id="UP000251960">
    <property type="component" value="Chromosome 1"/>
</dbReference>
<protein>
    <recommendedName>
        <fullName evidence="2">DUF4220 domain-containing protein</fullName>
    </recommendedName>
</protein>
<organism evidence="3">
    <name type="scientific">Zea mays</name>
    <name type="common">Maize</name>
    <dbReference type="NCBI Taxonomy" id="4577"/>
    <lineage>
        <taxon>Eukaryota</taxon>
        <taxon>Viridiplantae</taxon>
        <taxon>Streptophyta</taxon>
        <taxon>Embryophyta</taxon>
        <taxon>Tracheophyta</taxon>
        <taxon>Spermatophyta</taxon>
        <taxon>Magnoliopsida</taxon>
        <taxon>Liliopsida</taxon>
        <taxon>Poales</taxon>
        <taxon>Poaceae</taxon>
        <taxon>PACMAD clade</taxon>
        <taxon>Panicoideae</taxon>
        <taxon>Andropogonodae</taxon>
        <taxon>Andropogoneae</taxon>
        <taxon>Tripsacinae</taxon>
        <taxon>Zea</taxon>
    </lineage>
</organism>
<feature type="transmembrane region" description="Helical" evidence="1">
    <location>
        <begin position="86"/>
        <end position="108"/>
    </location>
</feature>
<dbReference type="AlphaFoldDB" id="A0A317YAB3"/>
<evidence type="ECO:0000313" key="3">
    <source>
        <dbReference type="EMBL" id="PWZ54674.1"/>
    </source>
</evidence>
<reference evidence="3" key="1">
    <citation type="journal article" date="2018" name="Nat. Genet.">
        <title>Extensive intraspecific gene order and gene structural variations between Mo17 and other maize genomes.</title>
        <authorList>
            <person name="Sun S."/>
            <person name="Zhou Y."/>
            <person name="Chen J."/>
            <person name="Shi J."/>
            <person name="Zhao H."/>
            <person name="Zhao H."/>
            <person name="Song W."/>
            <person name="Zhang M."/>
            <person name="Cui Y."/>
            <person name="Dong X."/>
            <person name="Liu H."/>
            <person name="Ma X."/>
            <person name="Jiao Y."/>
            <person name="Wang B."/>
            <person name="Wei X."/>
            <person name="Stein J.C."/>
            <person name="Glaubitz J.C."/>
            <person name="Lu F."/>
            <person name="Yu G."/>
            <person name="Liang C."/>
            <person name="Fengler K."/>
            <person name="Li B."/>
            <person name="Rafalski A."/>
            <person name="Schnable P.S."/>
            <person name="Ware D.H."/>
            <person name="Buckler E.S."/>
            <person name="Lai J."/>
        </authorList>
    </citation>
    <scope>NUCLEOTIDE SEQUENCE [LARGE SCALE GENOMIC DNA]</scope>
    <source>
        <tissue evidence="3">Seedling</tissue>
    </source>
</reference>
<gene>
    <name evidence="3" type="ORF">Zm00014a_022555</name>
</gene>
<dbReference type="EMBL" id="NCVQ01000001">
    <property type="protein sequence ID" value="PWZ54674.1"/>
    <property type="molecule type" value="Genomic_DNA"/>
</dbReference>
<keyword evidence="1" id="KW-1133">Transmembrane helix</keyword>
<feature type="transmembrane region" description="Helical" evidence="1">
    <location>
        <begin position="54"/>
        <end position="74"/>
    </location>
</feature>
<comment type="caution">
    <text evidence="3">The sequence shown here is derived from an EMBL/GenBank/DDBJ whole genome shotgun (WGS) entry which is preliminary data.</text>
</comment>
<feature type="transmembrane region" description="Helical" evidence="1">
    <location>
        <begin position="20"/>
        <end position="42"/>
    </location>
</feature>
<name>A0A317YAB3_MAIZE</name>
<feature type="transmembrane region" description="Helical" evidence="1">
    <location>
        <begin position="235"/>
        <end position="254"/>
    </location>
</feature>
<dbReference type="PANTHER" id="PTHR31325">
    <property type="entry name" value="OS01G0798800 PROTEIN-RELATED"/>
    <property type="match status" value="1"/>
</dbReference>
<dbReference type="InterPro" id="IPR025315">
    <property type="entry name" value="DUF4220"/>
</dbReference>
<dbReference type="Pfam" id="PF13968">
    <property type="entry name" value="DUF4220"/>
    <property type="match status" value="2"/>
</dbReference>